<keyword evidence="9" id="KW-1185">Reference proteome</keyword>
<comment type="similarity">
    <text evidence="5">Belongs to the FKBP-type PPIase family. FKBP1 subfamily.</text>
</comment>
<evidence type="ECO:0000256" key="5">
    <source>
        <dbReference type="ARBA" id="ARBA00038106"/>
    </source>
</evidence>
<dbReference type="Proteomes" id="UP001239445">
    <property type="component" value="Unassembled WGS sequence"/>
</dbReference>
<name>A0AAJ0FEZ7_9PEZI</name>
<evidence type="ECO:0000259" key="7">
    <source>
        <dbReference type="PROSITE" id="PS50059"/>
    </source>
</evidence>
<dbReference type="InterPro" id="IPR046357">
    <property type="entry name" value="PPIase_dom_sf"/>
</dbReference>
<feature type="domain" description="PPIase FKBP-type" evidence="7">
    <location>
        <begin position="19"/>
        <end position="113"/>
    </location>
</feature>
<protein>
    <recommendedName>
        <fullName evidence="2 6">peptidylprolyl isomerase</fullName>
        <ecNumber evidence="2 6">5.2.1.8</ecNumber>
    </recommendedName>
</protein>
<evidence type="ECO:0000256" key="6">
    <source>
        <dbReference type="PROSITE-ProRule" id="PRU00277"/>
    </source>
</evidence>
<keyword evidence="4 6" id="KW-0413">Isomerase</keyword>
<dbReference type="GO" id="GO:0005737">
    <property type="term" value="C:cytoplasm"/>
    <property type="evidence" value="ECO:0007669"/>
    <property type="project" value="TreeGrafter"/>
</dbReference>
<accession>A0AAJ0FEZ7</accession>
<dbReference type="AlphaFoldDB" id="A0AAJ0FEZ7"/>
<evidence type="ECO:0000256" key="3">
    <source>
        <dbReference type="ARBA" id="ARBA00023110"/>
    </source>
</evidence>
<organism evidence="8 9">
    <name type="scientific">Echria macrotheca</name>
    <dbReference type="NCBI Taxonomy" id="438768"/>
    <lineage>
        <taxon>Eukaryota</taxon>
        <taxon>Fungi</taxon>
        <taxon>Dikarya</taxon>
        <taxon>Ascomycota</taxon>
        <taxon>Pezizomycotina</taxon>
        <taxon>Sordariomycetes</taxon>
        <taxon>Sordariomycetidae</taxon>
        <taxon>Sordariales</taxon>
        <taxon>Schizotheciaceae</taxon>
        <taxon>Echria</taxon>
    </lineage>
</organism>
<dbReference type="GO" id="GO:0003755">
    <property type="term" value="F:peptidyl-prolyl cis-trans isomerase activity"/>
    <property type="evidence" value="ECO:0007669"/>
    <property type="project" value="UniProtKB-KW"/>
</dbReference>
<evidence type="ECO:0000313" key="8">
    <source>
        <dbReference type="EMBL" id="KAK1759299.1"/>
    </source>
</evidence>
<dbReference type="EMBL" id="MU839828">
    <property type="protein sequence ID" value="KAK1759299.1"/>
    <property type="molecule type" value="Genomic_DNA"/>
</dbReference>
<dbReference type="EC" id="5.2.1.8" evidence="2 6"/>
<dbReference type="PROSITE" id="PS50059">
    <property type="entry name" value="FKBP_PPIASE"/>
    <property type="match status" value="1"/>
</dbReference>
<dbReference type="Gene3D" id="3.10.50.40">
    <property type="match status" value="1"/>
</dbReference>
<comment type="catalytic activity">
    <reaction evidence="1 6">
        <text>[protein]-peptidylproline (omega=180) = [protein]-peptidylproline (omega=0)</text>
        <dbReference type="Rhea" id="RHEA:16237"/>
        <dbReference type="Rhea" id="RHEA-COMP:10747"/>
        <dbReference type="Rhea" id="RHEA-COMP:10748"/>
        <dbReference type="ChEBI" id="CHEBI:83833"/>
        <dbReference type="ChEBI" id="CHEBI:83834"/>
        <dbReference type="EC" id="5.2.1.8"/>
    </reaction>
</comment>
<dbReference type="Pfam" id="PF00254">
    <property type="entry name" value="FKBP_C"/>
    <property type="match status" value="1"/>
</dbReference>
<sequence length="113" mass="12323">MGVQRIVLTSGNGVRPVRGQTVTIEYTGWLKDTTQPDQKGTCFDSSVGREDLITTIGVGNLIRGWDEAVLDMSVGEKAILDITSDYAYGERGFRGHIPPNADLIFEVHLKSIG</sequence>
<evidence type="ECO:0000256" key="2">
    <source>
        <dbReference type="ARBA" id="ARBA00013194"/>
    </source>
</evidence>
<proteinExistence type="inferred from homology"/>
<dbReference type="SUPFAM" id="SSF54534">
    <property type="entry name" value="FKBP-like"/>
    <property type="match status" value="1"/>
</dbReference>
<dbReference type="InterPro" id="IPR050689">
    <property type="entry name" value="FKBP-type_PPIase"/>
</dbReference>
<evidence type="ECO:0000313" key="9">
    <source>
        <dbReference type="Proteomes" id="UP001239445"/>
    </source>
</evidence>
<dbReference type="PANTHER" id="PTHR10516:SF447">
    <property type="entry name" value="FK506-BINDING PROTEIN 1B"/>
    <property type="match status" value="1"/>
</dbReference>
<evidence type="ECO:0000256" key="4">
    <source>
        <dbReference type="ARBA" id="ARBA00023235"/>
    </source>
</evidence>
<comment type="caution">
    <text evidence="8">The sequence shown here is derived from an EMBL/GenBank/DDBJ whole genome shotgun (WGS) entry which is preliminary data.</text>
</comment>
<evidence type="ECO:0000256" key="1">
    <source>
        <dbReference type="ARBA" id="ARBA00000971"/>
    </source>
</evidence>
<gene>
    <name evidence="8" type="ORF">QBC47DRAFT_101995</name>
</gene>
<dbReference type="PANTHER" id="PTHR10516">
    <property type="entry name" value="PEPTIDYL-PROLYL CIS-TRANS ISOMERASE"/>
    <property type="match status" value="1"/>
</dbReference>
<keyword evidence="3 6" id="KW-0697">Rotamase</keyword>
<dbReference type="InterPro" id="IPR001179">
    <property type="entry name" value="PPIase_FKBP_dom"/>
</dbReference>
<reference evidence="8" key="1">
    <citation type="submission" date="2023-06" db="EMBL/GenBank/DDBJ databases">
        <title>Genome-scale phylogeny and comparative genomics of the fungal order Sordariales.</title>
        <authorList>
            <consortium name="Lawrence Berkeley National Laboratory"/>
            <person name="Hensen N."/>
            <person name="Bonometti L."/>
            <person name="Westerberg I."/>
            <person name="Brannstrom I.O."/>
            <person name="Guillou S."/>
            <person name="Cros-Aarteil S."/>
            <person name="Calhoun S."/>
            <person name="Haridas S."/>
            <person name="Kuo A."/>
            <person name="Mondo S."/>
            <person name="Pangilinan J."/>
            <person name="Riley R."/>
            <person name="Labutti K."/>
            <person name="Andreopoulos B."/>
            <person name="Lipzen A."/>
            <person name="Chen C."/>
            <person name="Yanf M."/>
            <person name="Daum C."/>
            <person name="Ng V."/>
            <person name="Clum A."/>
            <person name="Steindorff A."/>
            <person name="Ohm R."/>
            <person name="Martin F."/>
            <person name="Silar P."/>
            <person name="Natvig D."/>
            <person name="Lalanne C."/>
            <person name="Gautier V."/>
            <person name="Ament-Velasquez S.L."/>
            <person name="Kruys A."/>
            <person name="Hutchinson M.I."/>
            <person name="Powell A.J."/>
            <person name="Barry K."/>
            <person name="Miller A.N."/>
            <person name="Grigoriev I.V."/>
            <person name="Debuchy R."/>
            <person name="Gladieux P."/>
            <person name="Thoren M.H."/>
            <person name="Johannesson H."/>
        </authorList>
    </citation>
    <scope>NUCLEOTIDE SEQUENCE</scope>
    <source>
        <strain evidence="8">PSN4</strain>
    </source>
</reference>